<dbReference type="Proteomes" id="UP000320055">
    <property type="component" value="Unassembled WGS sequence"/>
</dbReference>
<keyword evidence="2" id="KW-1185">Reference proteome</keyword>
<dbReference type="AlphaFoldDB" id="A0A563W0X4"/>
<protein>
    <submittedName>
        <fullName evidence="1">Uncharacterized protein</fullName>
    </submittedName>
</protein>
<sequence>MDRIVCLEGAAITGYNINGTVILPPGKKISDTGYNNILKIERCKSWREVAARAELI</sequence>
<accession>A0A563W0X4</accession>
<gene>
    <name evidence="1" type="ORF">H1P_5840001</name>
</gene>
<organism evidence="1 2">
    <name type="scientific">Hyella patelloides LEGE 07179</name>
    <dbReference type="NCBI Taxonomy" id="945734"/>
    <lineage>
        <taxon>Bacteria</taxon>
        <taxon>Bacillati</taxon>
        <taxon>Cyanobacteriota</taxon>
        <taxon>Cyanophyceae</taxon>
        <taxon>Pleurocapsales</taxon>
        <taxon>Hyellaceae</taxon>
        <taxon>Hyella</taxon>
    </lineage>
</organism>
<dbReference type="EMBL" id="CAACVJ010000539">
    <property type="protein sequence ID" value="VEP17295.1"/>
    <property type="molecule type" value="Genomic_DNA"/>
</dbReference>
<name>A0A563W0X4_9CYAN</name>
<evidence type="ECO:0000313" key="1">
    <source>
        <dbReference type="EMBL" id="VEP17295.1"/>
    </source>
</evidence>
<proteinExistence type="predicted"/>
<evidence type="ECO:0000313" key="2">
    <source>
        <dbReference type="Proteomes" id="UP000320055"/>
    </source>
</evidence>
<reference evidence="1 2" key="1">
    <citation type="submission" date="2019-01" db="EMBL/GenBank/DDBJ databases">
        <authorList>
            <person name="Brito A."/>
        </authorList>
    </citation>
    <scope>NUCLEOTIDE SEQUENCE [LARGE SCALE GENOMIC DNA]</scope>
    <source>
        <strain evidence="1">1</strain>
    </source>
</reference>